<protein>
    <submittedName>
        <fullName evidence="1">Uncharacterized protein</fullName>
    </submittedName>
</protein>
<reference evidence="1 2" key="1">
    <citation type="submission" date="2016-10" db="EMBL/GenBank/DDBJ databases">
        <authorList>
            <person name="de Groot N.N."/>
        </authorList>
    </citation>
    <scope>NUCLEOTIDE SEQUENCE [LARGE SCALE GENOMIC DNA]</scope>
    <source>
        <strain evidence="1 2">CGMCC 1.11156</strain>
    </source>
</reference>
<dbReference type="NCBIfam" id="NF038356">
    <property type="entry name" value="actino_DLW39"/>
    <property type="match status" value="1"/>
</dbReference>
<evidence type="ECO:0000313" key="1">
    <source>
        <dbReference type="EMBL" id="SFI22384.1"/>
    </source>
</evidence>
<dbReference type="InterPro" id="IPR047990">
    <property type="entry name" value="DLW39-like"/>
</dbReference>
<organism evidence="1 2">
    <name type="scientific">Nocardioides psychrotolerans</name>
    <dbReference type="NCBI Taxonomy" id="1005945"/>
    <lineage>
        <taxon>Bacteria</taxon>
        <taxon>Bacillati</taxon>
        <taxon>Actinomycetota</taxon>
        <taxon>Actinomycetes</taxon>
        <taxon>Propionibacteriales</taxon>
        <taxon>Nocardioidaceae</taxon>
        <taxon>Nocardioides</taxon>
    </lineage>
</organism>
<dbReference type="EMBL" id="FOQG01000006">
    <property type="protein sequence ID" value="SFI22384.1"/>
    <property type="molecule type" value="Genomic_DNA"/>
</dbReference>
<dbReference type="Proteomes" id="UP000198649">
    <property type="component" value="Unassembled WGS sequence"/>
</dbReference>
<evidence type="ECO:0000313" key="2">
    <source>
        <dbReference type="Proteomes" id="UP000198649"/>
    </source>
</evidence>
<proteinExistence type="predicted"/>
<dbReference type="STRING" id="1005945.SAMN05216561_106121"/>
<keyword evidence="2" id="KW-1185">Reference proteome</keyword>
<dbReference type="AlphaFoldDB" id="A0A1I3GG21"/>
<name>A0A1I3GG21_9ACTN</name>
<gene>
    <name evidence="1" type="ORF">SAMN05216561_106121</name>
</gene>
<accession>A0A1I3GG21</accession>
<sequence>MEPLTGLRPGPRVGDTSHHKGVSMKKILLVMIAAAGAVVARKKISEGKAEQALWAEATDPVAKI</sequence>